<sequence>MRVARGVRVLAAVLMVPLGAGILVAVVDALRAGDPGVSFDRTGWSAFVVLGWVVALLVLAGVGLSLWALWGTSVRLTPFGVARQTFGRRHETGLADLRRVQARGASTHGPTGPRPAAVLLLDRDGRVAAALRPTETGFDEGLAVVRGWVARRPDLLQDTDTAAVLGTVDPARPPA</sequence>
<dbReference type="EMBL" id="PJNE01000001">
    <property type="protein sequence ID" value="PKW25958.1"/>
    <property type="molecule type" value="Genomic_DNA"/>
</dbReference>
<keyword evidence="1" id="KW-0472">Membrane</keyword>
<evidence type="ECO:0000313" key="3">
    <source>
        <dbReference type="Proteomes" id="UP000233781"/>
    </source>
</evidence>
<dbReference type="Proteomes" id="UP000233781">
    <property type="component" value="Unassembled WGS sequence"/>
</dbReference>
<organism evidence="2 3">
    <name type="scientific">Phycicoccus duodecadis</name>
    <dbReference type="NCBI Taxonomy" id="173053"/>
    <lineage>
        <taxon>Bacteria</taxon>
        <taxon>Bacillati</taxon>
        <taxon>Actinomycetota</taxon>
        <taxon>Actinomycetes</taxon>
        <taxon>Micrococcales</taxon>
        <taxon>Intrasporangiaceae</taxon>
        <taxon>Phycicoccus</taxon>
    </lineage>
</organism>
<keyword evidence="3" id="KW-1185">Reference proteome</keyword>
<comment type="caution">
    <text evidence="2">The sequence shown here is derived from an EMBL/GenBank/DDBJ whole genome shotgun (WGS) entry which is preliminary data.</text>
</comment>
<feature type="transmembrane region" description="Helical" evidence="1">
    <location>
        <begin position="47"/>
        <end position="70"/>
    </location>
</feature>
<keyword evidence="1" id="KW-0812">Transmembrane</keyword>
<evidence type="ECO:0000256" key="1">
    <source>
        <dbReference type="SAM" id="Phobius"/>
    </source>
</evidence>
<proteinExistence type="predicted"/>
<reference evidence="2 3" key="1">
    <citation type="submission" date="2017-12" db="EMBL/GenBank/DDBJ databases">
        <title>Sequencing the genomes of 1000 Actinobacteria strains.</title>
        <authorList>
            <person name="Klenk H.-P."/>
        </authorList>
    </citation>
    <scope>NUCLEOTIDE SEQUENCE [LARGE SCALE GENOMIC DNA]</scope>
    <source>
        <strain evidence="2 3">DSM 12806</strain>
    </source>
</reference>
<name>A0A2N3YGI7_9MICO</name>
<gene>
    <name evidence="2" type="ORF">ATL31_0762</name>
</gene>
<protein>
    <submittedName>
        <fullName evidence="2">Uncharacterized protein</fullName>
    </submittedName>
</protein>
<dbReference type="AlphaFoldDB" id="A0A2N3YGI7"/>
<evidence type="ECO:0000313" key="2">
    <source>
        <dbReference type="EMBL" id="PKW25958.1"/>
    </source>
</evidence>
<keyword evidence="1" id="KW-1133">Transmembrane helix</keyword>
<accession>A0A2N3YGI7</accession>
<feature type="transmembrane region" description="Helical" evidence="1">
    <location>
        <begin position="7"/>
        <end position="27"/>
    </location>
</feature>